<accession>A0AAJ1E3X6</accession>
<feature type="domain" description="HTH cro/C1-type" evidence="1">
    <location>
        <begin position="11"/>
        <end position="61"/>
    </location>
</feature>
<dbReference type="EMBL" id="JAEEFW010000009">
    <property type="protein sequence ID" value="MBU4636275.1"/>
    <property type="molecule type" value="Genomic_DNA"/>
</dbReference>
<evidence type="ECO:0000313" key="2">
    <source>
        <dbReference type="EMBL" id="MBU4636275.1"/>
    </source>
</evidence>
<proteinExistence type="predicted"/>
<dbReference type="SMART" id="SM00530">
    <property type="entry name" value="HTH_XRE"/>
    <property type="match status" value="1"/>
</dbReference>
<gene>
    <name evidence="2" type="ORF">I8747_26020</name>
</gene>
<name>A0AAJ1E3X6_9PSED</name>
<evidence type="ECO:0000259" key="1">
    <source>
        <dbReference type="PROSITE" id="PS50943"/>
    </source>
</evidence>
<reference evidence="2" key="1">
    <citation type="submission" date="2020-12" db="EMBL/GenBank/DDBJ databases">
        <title>Generalized mutagenesis with transposon Tn5. A laboratory procedure for the identification of genes responsible for a bacterial phenotype and its regulation, illustrated with phenazine production in Pseudomonas chlororaphis.</title>
        <authorList>
            <person name="Muzio F."/>
            <person name="Sobrero P."/>
            <person name="Agaras B."/>
            <person name="Valverde C."/>
        </authorList>
    </citation>
    <scope>NUCLEOTIDE SEQUENCE</scope>
    <source>
        <strain evidence="2">SMMP3</strain>
    </source>
</reference>
<dbReference type="AlphaFoldDB" id="A0AAJ1E3X6"/>
<comment type="caution">
    <text evidence="2">The sequence shown here is derived from an EMBL/GenBank/DDBJ whole genome shotgun (WGS) entry which is preliminary data.</text>
</comment>
<dbReference type="Pfam" id="PF01381">
    <property type="entry name" value="HTH_3"/>
    <property type="match status" value="1"/>
</dbReference>
<organism evidence="2 3">
    <name type="scientific">Pseudomonas chlororaphis subsp. aurantiaca</name>
    <dbReference type="NCBI Taxonomy" id="86192"/>
    <lineage>
        <taxon>Bacteria</taxon>
        <taxon>Pseudomonadati</taxon>
        <taxon>Pseudomonadota</taxon>
        <taxon>Gammaproteobacteria</taxon>
        <taxon>Pseudomonadales</taxon>
        <taxon>Pseudomonadaceae</taxon>
        <taxon>Pseudomonas</taxon>
    </lineage>
</organism>
<dbReference type="RefSeq" id="WP_216311377.1">
    <property type="nucleotide sequence ID" value="NZ_JAEEFW010000009.1"/>
</dbReference>
<sequence length="91" mass="10195">MELKYAFGKALREIRMSKDLSQESIGASQSYVSDVERGLKTPSIEKLDEFASNIGVHPVTILAKSYLLKDESLQPEILIARLREELGLSEI</sequence>
<dbReference type="InterPro" id="IPR001387">
    <property type="entry name" value="Cro/C1-type_HTH"/>
</dbReference>
<dbReference type="CDD" id="cd00093">
    <property type="entry name" value="HTH_XRE"/>
    <property type="match status" value="1"/>
</dbReference>
<dbReference type="Proteomes" id="UP000787568">
    <property type="component" value="Unassembled WGS sequence"/>
</dbReference>
<protein>
    <submittedName>
        <fullName evidence="2">Helix-turn-helix transcriptional regulator</fullName>
    </submittedName>
</protein>
<dbReference type="PROSITE" id="PS50943">
    <property type="entry name" value="HTH_CROC1"/>
    <property type="match status" value="1"/>
</dbReference>
<evidence type="ECO:0000313" key="3">
    <source>
        <dbReference type="Proteomes" id="UP000787568"/>
    </source>
</evidence>